<dbReference type="AlphaFoldDB" id="A0A7S2FNG9"/>
<dbReference type="EMBL" id="HBGS01016935">
    <property type="protein sequence ID" value="CAD9402100.1"/>
    <property type="molecule type" value="Transcribed_RNA"/>
</dbReference>
<dbReference type="InterPro" id="IPR016024">
    <property type="entry name" value="ARM-type_fold"/>
</dbReference>
<feature type="region of interest" description="Disordered" evidence="4">
    <location>
        <begin position="313"/>
        <end position="345"/>
    </location>
</feature>
<dbReference type="InterPro" id="IPR011989">
    <property type="entry name" value="ARM-like"/>
</dbReference>
<dbReference type="GO" id="GO:0010265">
    <property type="term" value="P:SCF complex assembly"/>
    <property type="evidence" value="ECO:0007669"/>
    <property type="project" value="InterPro"/>
</dbReference>
<evidence type="ECO:0000313" key="6">
    <source>
        <dbReference type="EMBL" id="CAD9402100.1"/>
    </source>
</evidence>
<evidence type="ECO:0000256" key="2">
    <source>
        <dbReference type="ARBA" id="ARBA00022737"/>
    </source>
</evidence>
<protein>
    <recommendedName>
        <fullName evidence="5">TATA-binding protein interacting (TIP20) domain-containing protein</fullName>
    </recommendedName>
</protein>
<dbReference type="Pfam" id="PF25782">
    <property type="entry name" value="TPR_CAND1"/>
    <property type="match status" value="1"/>
</dbReference>
<gene>
    <name evidence="6" type="ORF">DSPE1174_LOCUS8891</name>
</gene>
<comment type="similarity">
    <text evidence="1">Belongs to the CAND family.</text>
</comment>
<feature type="domain" description="TATA-binding protein interacting (TIP20)" evidence="5">
    <location>
        <begin position="1053"/>
        <end position="1210"/>
    </location>
</feature>
<evidence type="ECO:0000259" key="5">
    <source>
        <dbReference type="Pfam" id="PF08623"/>
    </source>
</evidence>
<dbReference type="InterPro" id="IPR013932">
    <property type="entry name" value="TATA-bd_TIP120"/>
</dbReference>
<accession>A0A7S2FNG9</accession>
<dbReference type="Gene3D" id="1.25.10.10">
    <property type="entry name" value="Leucine-rich Repeat Variant"/>
    <property type="match status" value="1"/>
</dbReference>
<dbReference type="Pfam" id="PF08623">
    <property type="entry name" value="TIP120"/>
    <property type="match status" value="1"/>
</dbReference>
<evidence type="ECO:0000256" key="1">
    <source>
        <dbReference type="ARBA" id="ARBA00007657"/>
    </source>
</evidence>
<keyword evidence="2" id="KW-0677">Repeat</keyword>
<dbReference type="PANTHER" id="PTHR12696">
    <property type="entry name" value="TIP120"/>
    <property type="match status" value="1"/>
</dbReference>
<reference evidence="6" key="1">
    <citation type="submission" date="2021-01" db="EMBL/GenBank/DDBJ databases">
        <authorList>
            <person name="Corre E."/>
            <person name="Pelletier E."/>
            <person name="Niang G."/>
            <person name="Scheremetjew M."/>
            <person name="Finn R."/>
            <person name="Kale V."/>
            <person name="Holt S."/>
            <person name="Cochrane G."/>
            <person name="Meng A."/>
            <person name="Brown T."/>
            <person name="Cohen L."/>
        </authorList>
    </citation>
    <scope>NUCLEOTIDE SEQUENCE</scope>
    <source>
        <strain evidence="6">CCMP1381</strain>
    </source>
</reference>
<evidence type="ECO:0000256" key="3">
    <source>
        <dbReference type="ARBA" id="ARBA00022786"/>
    </source>
</evidence>
<organism evidence="6">
    <name type="scientific">Octactis speculum</name>
    <dbReference type="NCBI Taxonomy" id="3111310"/>
    <lineage>
        <taxon>Eukaryota</taxon>
        <taxon>Sar</taxon>
        <taxon>Stramenopiles</taxon>
        <taxon>Ochrophyta</taxon>
        <taxon>Dictyochophyceae</taxon>
        <taxon>Dictyochales</taxon>
        <taxon>Dictyochaceae</taxon>
        <taxon>Octactis</taxon>
    </lineage>
</organism>
<evidence type="ECO:0000256" key="4">
    <source>
        <dbReference type="SAM" id="MobiDB-lite"/>
    </source>
</evidence>
<feature type="compositionally biased region" description="Acidic residues" evidence="4">
    <location>
        <begin position="315"/>
        <end position="344"/>
    </location>
</feature>
<sequence>MSIHTINTLLSKTDGWDKDERYMATSDLCNELQKDIKIEPDVEERICTAILKLLDDQSNDVQSKAIQCLGILLKKVQEAQVYEICDKLSSLILDGKEELRDIYSIGLKTLIKDVPKRIGRGVAQRLIRRLLHGISSYTILDVRIECIDCLTDLLKRFGREIEEEHEAMVDVLMNQLEHEKNVIRKKSIESLGAAAVVLCDPLFNQLMERLLEKIQAADATSVRTLIQTVGTISRVVGYRLGRHLNTVVPLFVTFLGDPEDESQQTDTYHELRETCLQGFESFVLRCNREITPHVTNIITVAMAFMKYDPNYNYGSDEEDEMEEEWEDDDDEGYEDDGMDDEDDDTSWKVRRAAVKVIAAVIKTRLEMLTDIYELCGAELIDRFKEREENVRLDIMECFTGLVEMTTPTQTQKIASNTTSMEETPTAKCPTLILENMLPSIMTVCIKQLSSKQSNKTDKTKSAVFDLLKMLCKVVPEPLAVHTVAIIPSVEACLVYQNQSLKLDALTFLRFSMETQDPVTFQPFVGALLPLVLKLVREEWYKIIAEALRVVRVIITILQGQSATVSVPECVTPVYAAIMFRLEAHDIDQEIKECAIMAVGQLVASLGDKLNEELPIIEQLLMDRLRNEITRMPTLKALTMIAKSSLKIDLMPVLSQVVNELCRFLRQQSRPLKQKTLETLMALISSSAPQMGEELFHLILSETAPLIGDTDLHLTHLSVKLTVAVLFASPSTTKIMAQHIMPQVLKISGSPLLQGRALETLLDLLKNLVVLDTQELSFQVLYAEISSKESSVEQKQAIENLAHCLATLCIHAREEDRTAKVQELLNKLRATSNDTAGVRSQWLTLLTLGEVGQHRDLSAVGGLQDLVLEAFESPSEDTKAAAAYALGRMAIGNLPVCLPLILTYMARSRHHYLLLSALKEVLVLHATTSQDFGSYIDQVIPHLLKHGQSPEEGVRNMVAECLGALITMHADSIVPMLSGLGSGDQSSPLMQWTIASSLKYSMVGGVPHAILAQHLPQFLVMLHDADLSVRHSALQMCNAAVHHQPSLISPFLKPTIIPVLYETTRLVVKRVVDLGPFKQKVDDGLPLRKSALACISTVLDTVPEEMNVGEFMPFLETALSDEKDVQMQSHQILIKLCIYAPGVIKGSLDMLLDPLDKTVSVNKKSKDGQVDTEMERANDQIRSGLRAVLSIASMNDKTGIPPKFWEFMERIQKREKLAHMMEVIKAESS</sequence>
<dbReference type="InterPro" id="IPR039852">
    <property type="entry name" value="CAND1/CAND2"/>
</dbReference>
<proteinExistence type="inferred from homology"/>
<keyword evidence="3" id="KW-0833">Ubl conjugation pathway</keyword>
<name>A0A7S2FNG9_9STRA</name>
<dbReference type="SUPFAM" id="SSF48371">
    <property type="entry name" value="ARM repeat"/>
    <property type="match status" value="1"/>
</dbReference>